<keyword evidence="2" id="KW-1133">Transmembrane helix</keyword>
<evidence type="ECO:0000313" key="3">
    <source>
        <dbReference type="EMBL" id="GAA3720554.1"/>
    </source>
</evidence>
<evidence type="ECO:0000256" key="1">
    <source>
        <dbReference type="SAM" id="MobiDB-lite"/>
    </source>
</evidence>
<sequence length="133" mass="13759">MDETATTGTPTETAGAQGQPAQRGPDSPLMGVERSMSRPVTVGLVLLLVAANAVGWLWFVHHQDEQFQMLRSQVADVQVSVPSGAMDPGLCWLVGAEAGAAGHGKALVSQVTTSGLDTECVDAVVRGANGYGR</sequence>
<keyword evidence="2" id="KW-0812">Transmembrane</keyword>
<evidence type="ECO:0008006" key="5">
    <source>
        <dbReference type="Google" id="ProtNLM"/>
    </source>
</evidence>
<evidence type="ECO:0000256" key="2">
    <source>
        <dbReference type="SAM" id="Phobius"/>
    </source>
</evidence>
<keyword evidence="4" id="KW-1185">Reference proteome</keyword>
<dbReference type="Proteomes" id="UP001501468">
    <property type="component" value="Unassembled WGS sequence"/>
</dbReference>
<evidence type="ECO:0000313" key="4">
    <source>
        <dbReference type="Proteomes" id="UP001501468"/>
    </source>
</evidence>
<accession>A0ABP7ELF2</accession>
<keyword evidence="2" id="KW-0472">Membrane</keyword>
<comment type="caution">
    <text evidence="3">The sequence shown here is derived from an EMBL/GenBank/DDBJ whole genome shotgun (WGS) entry which is preliminary data.</text>
</comment>
<dbReference type="RefSeq" id="WP_344951348.1">
    <property type="nucleotide sequence ID" value="NZ_BAABDC010000011.1"/>
</dbReference>
<feature type="transmembrane region" description="Helical" evidence="2">
    <location>
        <begin position="40"/>
        <end position="60"/>
    </location>
</feature>
<feature type="region of interest" description="Disordered" evidence="1">
    <location>
        <begin position="1"/>
        <end position="34"/>
    </location>
</feature>
<proteinExistence type="predicted"/>
<protein>
    <recommendedName>
        <fullName evidence="5">DUF4307 domain-containing protein</fullName>
    </recommendedName>
</protein>
<dbReference type="EMBL" id="BAABDC010000011">
    <property type="protein sequence ID" value="GAA3720554.1"/>
    <property type="molecule type" value="Genomic_DNA"/>
</dbReference>
<feature type="compositionally biased region" description="Low complexity" evidence="1">
    <location>
        <begin position="1"/>
        <end position="19"/>
    </location>
</feature>
<name>A0ABP7ELF2_9MICO</name>
<reference evidence="4" key="1">
    <citation type="journal article" date="2019" name="Int. J. Syst. Evol. Microbiol.">
        <title>The Global Catalogue of Microorganisms (GCM) 10K type strain sequencing project: providing services to taxonomists for standard genome sequencing and annotation.</title>
        <authorList>
            <consortium name="The Broad Institute Genomics Platform"/>
            <consortium name="The Broad Institute Genome Sequencing Center for Infectious Disease"/>
            <person name="Wu L."/>
            <person name="Ma J."/>
        </authorList>
    </citation>
    <scope>NUCLEOTIDE SEQUENCE [LARGE SCALE GENOMIC DNA]</scope>
    <source>
        <strain evidence="4">JCM 17125</strain>
    </source>
</reference>
<organism evidence="3 4">
    <name type="scientific">Terrabacter ginsenosidimutans</name>
    <dbReference type="NCBI Taxonomy" id="490575"/>
    <lineage>
        <taxon>Bacteria</taxon>
        <taxon>Bacillati</taxon>
        <taxon>Actinomycetota</taxon>
        <taxon>Actinomycetes</taxon>
        <taxon>Micrococcales</taxon>
        <taxon>Intrasporangiaceae</taxon>
        <taxon>Terrabacter</taxon>
    </lineage>
</organism>
<gene>
    <name evidence="3" type="ORF">GCM10022399_41180</name>
</gene>